<evidence type="ECO:0000313" key="2">
    <source>
        <dbReference type="Proteomes" id="UP000823900"/>
    </source>
</evidence>
<proteinExistence type="predicted"/>
<dbReference type="Proteomes" id="UP000823900">
    <property type="component" value="Unassembled WGS sequence"/>
</dbReference>
<sequence length="99" mass="11426">MARKNRPLPIGSVVLLKGADTKMMILGYLKYGPFNRTDIYDYAACLYPQGYHSPEKTFVFNHDGIERIYALGYQDDSQIEFAEELMEQFRSIKGETDFS</sequence>
<evidence type="ECO:0000313" key="1">
    <source>
        <dbReference type="EMBL" id="HJA71016.1"/>
    </source>
</evidence>
<dbReference type="InterPro" id="IPR025233">
    <property type="entry name" value="DUF4176"/>
</dbReference>
<reference evidence="1" key="1">
    <citation type="journal article" date="2021" name="PeerJ">
        <title>Extensive microbial diversity within the chicken gut microbiome revealed by metagenomics and culture.</title>
        <authorList>
            <person name="Gilroy R."/>
            <person name="Ravi A."/>
            <person name="Getino M."/>
            <person name="Pursley I."/>
            <person name="Horton D.L."/>
            <person name="Alikhan N.F."/>
            <person name="Baker D."/>
            <person name="Gharbi K."/>
            <person name="Hall N."/>
            <person name="Watson M."/>
            <person name="Adriaenssens E.M."/>
            <person name="Foster-Nyarko E."/>
            <person name="Jarju S."/>
            <person name="Secka A."/>
            <person name="Antonio M."/>
            <person name="Oren A."/>
            <person name="Chaudhuri R.R."/>
            <person name="La Ragione R."/>
            <person name="Hildebrand F."/>
            <person name="Pallen M.J."/>
        </authorList>
    </citation>
    <scope>NUCLEOTIDE SEQUENCE</scope>
    <source>
        <strain evidence="1">CHK178-16964</strain>
    </source>
</reference>
<gene>
    <name evidence="1" type="ORF">IAA07_05455</name>
</gene>
<dbReference type="EMBL" id="DWZA01000051">
    <property type="protein sequence ID" value="HJA71016.1"/>
    <property type="molecule type" value="Genomic_DNA"/>
</dbReference>
<reference evidence="1" key="2">
    <citation type="submission" date="2021-04" db="EMBL/GenBank/DDBJ databases">
        <authorList>
            <person name="Gilroy R."/>
        </authorList>
    </citation>
    <scope>NUCLEOTIDE SEQUENCE</scope>
    <source>
        <strain evidence="1">CHK178-16964</strain>
    </source>
</reference>
<organism evidence="1 2">
    <name type="scientific">Candidatus Lachnoclostridium stercoravium</name>
    <dbReference type="NCBI Taxonomy" id="2838633"/>
    <lineage>
        <taxon>Bacteria</taxon>
        <taxon>Bacillati</taxon>
        <taxon>Bacillota</taxon>
        <taxon>Clostridia</taxon>
        <taxon>Lachnospirales</taxon>
        <taxon>Lachnospiraceae</taxon>
    </lineage>
</organism>
<dbReference type="Pfam" id="PF13780">
    <property type="entry name" value="DUF4176"/>
    <property type="match status" value="1"/>
</dbReference>
<comment type="caution">
    <text evidence="1">The sequence shown here is derived from an EMBL/GenBank/DDBJ whole genome shotgun (WGS) entry which is preliminary data.</text>
</comment>
<accession>A0A9D2HGM2</accession>
<name>A0A9D2HGM2_9FIRM</name>
<protein>
    <submittedName>
        <fullName evidence="1">DUF4176 domain-containing protein</fullName>
    </submittedName>
</protein>
<dbReference type="AlphaFoldDB" id="A0A9D2HGM2"/>